<dbReference type="SUPFAM" id="SSF51735">
    <property type="entry name" value="NAD(P)-binding Rossmann-fold domains"/>
    <property type="match status" value="1"/>
</dbReference>
<accession>A0A7R8WXC3</accession>
<dbReference type="AlphaFoldDB" id="A0A7R8WXC3"/>
<dbReference type="GO" id="GO:0016620">
    <property type="term" value="F:oxidoreductase activity, acting on the aldehyde or oxo group of donors, NAD or NADP as acceptor"/>
    <property type="evidence" value="ECO:0007669"/>
    <property type="project" value="InterPro"/>
</dbReference>
<dbReference type="Gene3D" id="3.30.360.10">
    <property type="entry name" value="Dihydrodipicolinate Reductase, domain 2"/>
    <property type="match status" value="1"/>
</dbReference>
<reference evidence="1" key="1">
    <citation type="submission" date="2020-11" db="EMBL/GenBank/DDBJ databases">
        <authorList>
            <person name="Tran Van P."/>
        </authorList>
    </citation>
    <scope>NUCLEOTIDE SEQUENCE</scope>
</reference>
<dbReference type="SUPFAM" id="SSF55347">
    <property type="entry name" value="Glyceraldehyde-3-phosphate dehydrogenase-like, C-terminal domain"/>
    <property type="match status" value="1"/>
</dbReference>
<dbReference type="InterPro" id="IPR036291">
    <property type="entry name" value="NAD(P)-bd_dom_sf"/>
</dbReference>
<dbReference type="GO" id="GO:0046983">
    <property type="term" value="F:protein dimerization activity"/>
    <property type="evidence" value="ECO:0007669"/>
    <property type="project" value="InterPro"/>
</dbReference>
<dbReference type="PANTHER" id="PTHR46278">
    <property type="entry name" value="DEHYDROGENASE, PUTATIVE-RELATED"/>
    <property type="match status" value="1"/>
</dbReference>
<feature type="non-terminal residue" evidence="1">
    <location>
        <position position="109"/>
    </location>
</feature>
<protein>
    <submittedName>
        <fullName evidence="1">Uncharacterized protein</fullName>
    </submittedName>
</protein>
<name>A0A7R8WXC3_9CRUS</name>
<sequence>MDPEKKLIVPEINASELTTDDRIIANPNCSTIQLVMVLAPLHRKYSIKRIVVSTYQSVTGSGLKAVNQLKNERDGIPGERFYPHPIDKNVIPHCDVFQDWGYTKEEWKL</sequence>
<evidence type="ECO:0000313" key="1">
    <source>
        <dbReference type="EMBL" id="CAD7239857.1"/>
    </source>
</evidence>
<dbReference type="EMBL" id="OB744732">
    <property type="protein sequence ID" value="CAD7239857.1"/>
    <property type="molecule type" value="Genomic_DNA"/>
</dbReference>
<proteinExistence type="predicted"/>
<organism evidence="1">
    <name type="scientific">Cyprideis torosa</name>
    <dbReference type="NCBI Taxonomy" id="163714"/>
    <lineage>
        <taxon>Eukaryota</taxon>
        <taxon>Metazoa</taxon>
        <taxon>Ecdysozoa</taxon>
        <taxon>Arthropoda</taxon>
        <taxon>Crustacea</taxon>
        <taxon>Oligostraca</taxon>
        <taxon>Ostracoda</taxon>
        <taxon>Podocopa</taxon>
        <taxon>Podocopida</taxon>
        <taxon>Cytherocopina</taxon>
        <taxon>Cytheroidea</taxon>
        <taxon>Cytherideidae</taxon>
        <taxon>Cyprideis</taxon>
    </lineage>
</organism>
<dbReference type="PANTHER" id="PTHR46278:SF2">
    <property type="entry name" value="ASPARTATE-SEMIALDEHYDE DEHYDROGENASE"/>
    <property type="match status" value="1"/>
</dbReference>
<dbReference type="GO" id="GO:0008652">
    <property type="term" value="P:amino acid biosynthetic process"/>
    <property type="evidence" value="ECO:0007669"/>
    <property type="project" value="InterPro"/>
</dbReference>
<gene>
    <name evidence="1" type="ORF">CTOB1V02_LOCUS17672</name>
</gene>
<dbReference type="Pfam" id="PF02774">
    <property type="entry name" value="Semialdhyde_dhC"/>
    <property type="match status" value="1"/>
</dbReference>
<dbReference type="InterPro" id="IPR012280">
    <property type="entry name" value="Semialdhyde_DH_dimer_dom"/>
</dbReference>
<dbReference type="OrthoDB" id="6409721at2759"/>